<organism evidence="1 2">
    <name type="scientific">Panagrolaimus sp. ES5</name>
    <dbReference type="NCBI Taxonomy" id="591445"/>
    <lineage>
        <taxon>Eukaryota</taxon>
        <taxon>Metazoa</taxon>
        <taxon>Ecdysozoa</taxon>
        <taxon>Nematoda</taxon>
        <taxon>Chromadorea</taxon>
        <taxon>Rhabditida</taxon>
        <taxon>Tylenchina</taxon>
        <taxon>Panagrolaimomorpha</taxon>
        <taxon>Panagrolaimoidea</taxon>
        <taxon>Panagrolaimidae</taxon>
        <taxon>Panagrolaimus</taxon>
    </lineage>
</organism>
<sequence length="279" mass="31841">MTASEIVTQKPVWNLGESELDPEEIIYRVKKVDKNEFRPPLHTGDSTSEVNPSLLHLIRDCLAEEPSDRPNIKIVQNLLKAMHTGKAKNLMDHVFNILEQYANNLEQEVEVRTRELVEEKKKSDILLYRMLPNSAADKLKLGQTIEPESVTIFFSDVVGFTVFASKCSPLQVVNLLNNLFSTFDTIIEQYNCYKKFKIPHLSDETVNIRIGLHTGSCVAGVVGLTMPRYCLFGDTVNTASRMESNRKRKHSIFYLILPANYIINIHKNMIFGRQNSHFA</sequence>
<accession>A0AC34G628</accession>
<protein>
    <submittedName>
        <fullName evidence="2">Guanylate cyclase domain-containing protein</fullName>
    </submittedName>
</protein>
<evidence type="ECO:0000313" key="1">
    <source>
        <dbReference type="Proteomes" id="UP000887579"/>
    </source>
</evidence>
<name>A0AC34G628_9BILA</name>
<dbReference type="Proteomes" id="UP000887579">
    <property type="component" value="Unplaced"/>
</dbReference>
<dbReference type="WBParaSite" id="ES5_v2.g25209.t1">
    <property type="protein sequence ID" value="ES5_v2.g25209.t1"/>
    <property type="gene ID" value="ES5_v2.g25209"/>
</dbReference>
<evidence type="ECO:0000313" key="2">
    <source>
        <dbReference type="WBParaSite" id="ES5_v2.g25209.t1"/>
    </source>
</evidence>
<reference evidence="2" key="1">
    <citation type="submission" date="2022-11" db="UniProtKB">
        <authorList>
            <consortium name="WormBaseParasite"/>
        </authorList>
    </citation>
    <scope>IDENTIFICATION</scope>
</reference>
<proteinExistence type="predicted"/>